<comment type="caution">
    <text evidence="2">The sequence shown here is derived from an EMBL/GenBank/DDBJ whole genome shotgun (WGS) entry which is preliminary data.</text>
</comment>
<dbReference type="Proteomes" id="UP000680067">
    <property type="component" value="Unassembled WGS sequence"/>
</dbReference>
<organism evidence="2 3">
    <name type="scientific">Undibacterium luofuense</name>
    <dbReference type="NCBI Taxonomy" id="2828733"/>
    <lineage>
        <taxon>Bacteria</taxon>
        <taxon>Pseudomonadati</taxon>
        <taxon>Pseudomonadota</taxon>
        <taxon>Betaproteobacteria</taxon>
        <taxon>Burkholderiales</taxon>
        <taxon>Oxalobacteraceae</taxon>
        <taxon>Undibacterium</taxon>
    </lineage>
</organism>
<feature type="region of interest" description="Disordered" evidence="1">
    <location>
        <begin position="1"/>
        <end position="25"/>
    </location>
</feature>
<protein>
    <submittedName>
        <fullName evidence="2">Uncharacterized protein</fullName>
    </submittedName>
</protein>
<reference evidence="2" key="1">
    <citation type="submission" date="2021-04" db="EMBL/GenBank/DDBJ databases">
        <title>novel species isolated from subtropical streams in China.</title>
        <authorList>
            <person name="Lu H."/>
        </authorList>
    </citation>
    <scope>NUCLEOTIDE SEQUENCE</scope>
    <source>
        <strain evidence="2">LFS511W</strain>
    </source>
</reference>
<gene>
    <name evidence="2" type="ORF">KDM89_10280</name>
</gene>
<dbReference type="RefSeq" id="WP_212687839.1">
    <property type="nucleotide sequence ID" value="NZ_JAGSPN010000006.1"/>
</dbReference>
<dbReference type="EMBL" id="JAGSPN010000006">
    <property type="protein sequence ID" value="MBR7782533.1"/>
    <property type="molecule type" value="Genomic_DNA"/>
</dbReference>
<proteinExistence type="predicted"/>
<evidence type="ECO:0000313" key="3">
    <source>
        <dbReference type="Proteomes" id="UP000680067"/>
    </source>
</evidence>
<feature type="compositionally biased region" description="Basic and acidic residues" evidence="1">
    <location>
        <begin position="1"/>
        <end position="11"/>
    </location>
</feature>
<accession>A0A941DKK2</accession>
<sequence length="55" mass="6146">MTMRTLDEAEIHMVSGGEEPPKRPEDPVIVLASIMEVPVNEIKILPPPTQDPIRK</sequence>
<evidence type="ECO:0000256" key="1">
    <source>
        <dbReference type="SAM" id="MobiDB-lite"/>
    </source>
</evidence>
<dbReference type="AlphaFoldDB" id="A0A941DKK2"/>
<keyword evidence="3" id="KW-1185">Reference proteome</keyword>
<name>A0A941DKK2_9BURK</name>
<evidence type="ECO:0000313" key="2">
    <source>
        <dbReference type="EMBL" id="MBR7782533.1"/>
    </source>
</evidence>